<dbReference type="AlphaFoldDB" id="A0A3N2R1P8"/>
<proteinExistence type="inferred from homology"/>
<accession>A0A3N2R1P8</accession>
<dbReference type="EMBL" id="RDRB01000005">
    <property type="protein sequence ID" value="ROU01236.1"/>
    <property type="molecule type" value="Genomic_DNA"/>
</dbReference>
<evidence type="ECO:0000313" key="4">
    <source>
        <dbReference type="Proteomes" id="UP000268016"/>
    </source>
</evidence>
<keyword evidence="4" id="KW-1185">Reference proteome</keyword>
<organism evidence="3 4">
    <name type="scientific">Histidinibacterium lentulum</name>
    <dbReference type="NCBI Taxonomy" id="2480588"/>
    <lineage>
        <taxon>Bacteria</taxon>
        <taxon>Pseudomonadati</taxon>
        <taxon>Pseudomonadota</taxon>
        <taxon>Alphaproteobacteria</taxon>
        <taxon>Rhodobacterales</taxon>
        <taxon>Paracoccaceae</taxon>
        <taxon>Histidinibacterium</taxon>
    </lineage>
</organism>
<dbReference type="Pfam" id="PF05016">
    <property type="entry name" value="ParE_toxin"/>
    <property type="match status" value="1"/>
</dbReference>
<dbReference type="PIRSF" id="PIRSF029218">
    <property type="entry name" value="ParE"/>
    <property type="match status" value="1"/>
</dbReference>
<protein>
    <recommendedName>
        <fullName evidence="2">Toxin</fullName>
    </recommendedName>
</protein>
<dbReference type="Gene3D" id="3.30.2310.20">
    <property type="entry name" value="RelE-like"/>
    <property type="match status" value="1"/>
</dbReference>
<dbReference type="InterPro" id="IPR028344">
    <property type="entry name" value="ParE1/4"/>
</dbReference>
<gene>
    <name evidence="3" type="ORF">EAT49_12020</name>
</gene>
<dbReference type="OrthoDB" id="7173315at2"/>
<name>A0A3N2R1P8_9RHOB</name>
<dbReference type="InterPro" id="IPR035093">
    <property type="entry name" value="RelE/ParE_toxin_dom_sf"/>
</dbReference>
<comment type="similarity">
    <text evidence="2">Belongs to the RelE toxin family.</text>
</comment>
<dbReference type="RefSeq" id="WP_123642567.1">
    <property type="nucleotide sequence ID" value="NZ_ML119085.1"/>
</dbReference>
<dbReference type="InterPro" id="IPR007712">
    <property type="entry name" value="RelE/ParE_toxin"/>
</dbReference>
<comment type="caution">
    <text evidence="3">The sequence shown here is derived from an EMBL/GenBank/DDBJ whole genome shotgun (WGS) entry which is preliminary data.</text>
</comment>
<evidence type="ECO:0000313" key="3">
    <source>
        <dbReference type="EMBL" id="ROU01236.1"/>
    </source>
</evidence>
<evidence type="ECO:0000256" key="1">
    <source>
        <dbReference type="ARBA" id="ARBA00022649"/>
    </source>
</evidence>
<sequence length="96" mass="11163">MKDLRLSDRAQSDMAEIWTYSFETFGAVQAERYIRDIHSVFIALCTGSARWHPADDLRQGYRRARVGSHFVFFVETGDAVEVVRVLHQRMDAGRWV</sequence>
<dbReference type="Proteomes" id="UP000268016">
    <property type="component" value="Unassembled WGS sequence"/>
</dbReference>
<keyword evidence="1" id="KW-1277">Toxin-antitoxin system</keyword>
<evidence type="ECO:0000256" key="2">
    <source>
        <dbReference type="PIRNR" id="PIRNR029218"/>
    </source>
</evidence>
<reference evidence="3 4" key="1">
    <citation type="submission" date="2018-10" db="EMBL/GenBank/DDBJ databases">
        <title>Histidinibacterium lentulum gen. nov., sp. nov., a marine bacterium from the culture broth of Picochlorum sp. 122.</title>
        <authorList>
            <person name="Wang G."/>
        </authorList>
    </citation>
    <scope>NUCLEOTIDE SEQUENCE [LARGE SCALE GENOMIC DNA]</scope>
    <source>
        <strain evidence="3 4">B17</strain>
    </source>
</reference>